<name>A0ABN1ZG90_9MICO</name>
<keyword evidence="3" id="KW-1185">Reference proteome</keyword>
<dbReference type="Proteomes" id="UP001501742">
    <property type="component" value="Unassembled WGS sequence"/>
</dbReference>
<gene>
    <name evidence="2" type="ORF">GCM10009627_27600</name>
</gene>
<evidence type="ECO:0000313" key="3">
    <source>
        <dbReference type="Proteomes" id="UP001501742"/>
    </source>
</evidence>
<evidence type="ECO:0008006" key="4">
    <source>
        <dbReference type="Google" id="ProtNLM"/>
    </source>
</evidence>
<feature type="compositionally biased region" description="Low complexity" evidence="1">
    <location>
        <begin position="244"/>
        <end position="255"/>
    </location>
</feature>
<reference evidence="2 3" key="1">
    <citation type="journal article" date="2019" name="Int. J. Syst. Evol. Microbiol.">
        <title>The Global Catalogue of Microorganisms (GCM) 10K type strain sequencing project: providing services to taxonomists for standard genome sequencing and annotation.</title>
        <authorList>
            <consortium name="The Broad Institute Genomics Platform"/>
            <consortium name="The Broad Institute Genome Sequencing Center for Infectious Disease"/>
            <person name="Wu L."/>
            <person name="Ma J."/>
        </authorList>
    </citation>
    <scope>NUCLEOTIDE SEQUENCE [LARGE SCALE GENOMIC DNA]</scope>
    <source>
        <strain evidence="2 3">JCM 12140</strain>
    </source>
</reference>
<proteinExistence type="predicted"/>
<evidence type="ECO:0000256" key="1">
    <source>
        <dbReference type="SAM" id="MobiDB-lite"/>
    </source>
</evidence>
<feature type="region of interest" description="Disordered" evidence="1">
    <location>
        <begin position="229"/>
        <end position="257"/>
    </location>
</feature>
<evidence type="ECO:0000313" key="2">
    <source>
        <dbReference type="EMBL" id="GAA1494414.1"/>
    </source>
</evidence>
<dbReference type="EMBL" id="BAAAJX010000016">
    <property type="protein sequence ID" value="GAA1494414.1"/>
    <property type="molecule type" value="Genomic_DNA"/>
</dbReference>
<dbReference type="RefSeq" id="WP_204607037.1">
    <property type="nucleotide sequence ID" value="NZ_BAAAJX010000016.1"/>
</dbReference>
<accession>A0ABN1ZG90</accession>
<feature type="compositionally biased region" description="Low complexity" evidence="1">
    <location>
        <begin position="41"/>
        <end position="63"/>
    </location>
</feature>
<comment type="caution">
    <text evidence="2">The sequence shown here is derived from an EMBL/GenBank/DDBJ whole genome shotgun (WGS) entry which is preliminary data.</text>
</comment>
<feature type="compositionally biased region" description="Low complexity" evidence="1">
    <location>
        <begin position="70"/>
        <end position="89"/>
    </location>
</feature>
<sequence>MHHGDGFQGKRRRLTTALALAVVVTTATAGCSLLRGPDEFPAPVRSTASTAPATPEADPSASAEARRVAESASPRTPTAVPTEAAAPDPTVSPIPVGSVLSEADVVTPKGSVRFHYRVVVGTDGTPTAQWTSFTSTLPVPVATTFLETPPAVGDGITWHGVGDTTLGGPGAAAAPAATALDPGRADPSWLGAIVIYSAATSASPDLPVEIGPGKVLAVQPVRWSVPARTTNVHPVDGGAQPNATGRSSSDGSTDGAPTAYRIASEDLIGSVAARFGLSVKDLVWLNPDVTVYGDQQYLYEDTVLNLDPYRR</sequence>
<protein>
    <recommendedName>
        <fullName evidence="4">LysM domain-containing protein</fullName>
    </recommendedName>
</protein>
<feature type="region of interest" description="Disordered" evidence="1">
    <location>
        <begin position="34"/>
        <end position="93"/>
    </location>
</feature>
<organism evidence="2 3">
    <name type="scientific">Curtobacterium herbarum</name>
    <dbReference type="NCBI Taxonomy" id="150122"/>
    <lineage>
        <taxon>Bacteria</taxon>
        <taxon>Bacillati</taxon>
        <taxon>Actinomycetota</taxon>
        <taxon>Actinomycetes</taxon>
        <taxon>Micrococcales</taxon>
        <taxon>Microbacteriaceae</taxon>
        <taxon>Curtobacterium</taxon>
    </lineage>
</organism>